<dbReference type="InterPro" id="IPR011055">
    <property type="entry name" value="Dup_hybrid_motif"/>
</dbReference>
<dbReference type="SUPFAM" id="SSF51261">
    <property type="entry name" value="Duplicated hybrid motif"/>
    <property type="match status" value="1"/>
</dbReference>
<evidence type="ECO:0000313" key="4">
    <source>
        <dbReference type="EMBL" id="ROR40091.1"/>
    </source>
</evidence>
<dbReference type="EMBL" id="CP027432">
    <property type="protein sequence ID" value="QCI27734.1"/>
    <property type="molecule type" value="Genomic_DNA"/>
</dbReference>
<reference evidence="6" key="1">
    <citation type="submission" date="2018-03" db="EMBL/GenBank/DDBJ databases">
        <title>A comparative analysis of the Nautiliaceae.</title>
        <authorList>
            <person name="Grosche A."/>
            <person name="Smedile F."/>
            <person name="Vetriani C."/>
        </authorList>
    </citation>
    <scope>NUCLEOTIDE SEQUENCE [LARGE SCALE GENOMIC DNA]</scope>
    <source>
        <strain evidence="6">TB6</strain>
    </source>
</reference>
<protein>
    <submittedName>
        <fullName evidence="3">M23 family metallopeptidase</fullName>
    </submittedName>
    <submittedName>
        <fullName evidence="4">Peptidase M23-like protein</fullName>
    </submittedName>
</protein>
<dbReference type="Gene3D" id="2.70.70.10">
    <property type="entry name" value="Glucose Permease (Domain IIA)"/>
    <property type="match status" value="1"/>
</dbReference>
<dbReference type="PANTHER" id="PTHR21666:SF289">
    <property type="entry name" value="L-ALA--D-GLU ENDOPEPTIDASE"/>
    <property type="match status" value="1"/>
</dbReference>
<evidence type="ECO:0000313" key="6">
    <source>
        <dbReference type="Proteomes" id="UP000298805"/>
    </source>
</evidence>
<dbReference type="Proteomes" id="UP000298805">
    <property type="component" value="Chromosome"/>
</dbReference>
<organism evidence="4 5">
    <name type="scientific">Caminibacter pacificus</name>
    <dbReference type="NCBI Taxonomy" id="1424653"/>
    <lineage>
        <taxon>Bacteria</taxon>
        <taxon>Pseudomonadati</taxon>
        <taxon>Campylobacterota</taxon>
        <taxon>Epsilonproteobacteria</taxon>
        <taxon>Nautiliales</taxon>
        <taxon>Nautiliaceae</taxon>
        <taxon>Caminibacter</taxon>
    </lineage>
</organism>
<dbReference type="Proteomes" id="UP000272781">
    <property type="component" value="Unassembled WGS sequence"/>
</dbReference>
<dbReference type="InterPro" id="IPR050570">
    <property type="entry name" value="Cell_wall_metabolism_enzyme"/>
</dbReference>
<proteinExistence type="predicted"/>
<dbReference type="InterPro" id="IPR016047">
    <property type="entry name" value="M23ase_b-sheet_dom"/>
</dbReference>
<accession>A0AAJ4RCV5</accession>
<evidence type="ECO:0000259" key="2">
    <source>
        <dbReference type="Pfam" id="PF01551"/>
    </source>
</evidence>
<gene>
    <name evidence="3" type="ORF">C6V80_01760</name>
    <name evidence="4" type="ORF">EDC58_1076</name>
</gene>
<dbReference type="Pfam" id="PF01551">
    <property type="entry name" value="Peptidase_M23"/>
    <property type="match status" value="1"/>
</dbReference>
<feature type="domain" description="M23ase beta-sheet core" evidence="2">
    <location>
        <begin position="326"/>
        <end position="420"/>
    </location>
</feature>
<name>A0AAJ4RCV5_9BACT</name>
<evidence type="ECO:0000313" key="5">
    <source>
        <dbReference type="Proteomes" id="UP000272781"/>
    </source>
</evidence>
<dbReference type="AlphaFoldDB" id="A0AAJ4RCV5"/>
<sequence length="445" mass="50310">MKKLWILILLLIIGAGGFVYFSPMFEKNPPKITIKTDGYTNLKNPIEVDLKDDSGIKSYTVVLMNGNNTEVIASADNPNMGKNVTLKIKLPKNIKANEIRLVVTAVDTSKWHFFAGNEAQKSVTLEVDKVAPDAQVVNNSYAIGRGGSAAAVVQVNDKNLKDAYILVDGKYKFKLTPFYKKGYYVALIAWPIWENNFDATLVAEDYAGNIVREHIPYYWRTRGIYNPKDVKIRINDKFINQVAKRVLERMGMSIPNDPVEIFKKVNETVRKINEAKISQITSPVYEEKINSFYIRRFNPLPGSAKRADFGEKRHYYYKGEQISFAIHKGVDLAKIKRAKIYANNNGRVVANEYIGIYGNALIIYHGLGLYTLYGHTSEFKVKKGDLVHRGMVIARTGATGAVFGDHLHFGVYVQGIPVQPLEWMDPHWIKTNILNVINGAKRMIK</sequence>
<reference evidence="4 5" key="2">
    <citation type="submission" date="2018-11" db="EMBL/GenBank/DDBJ databases">
        <title>Genomic Encyclopedia of Type Strains, Phase IV (KMG-IV): sequencing the most valuable type-strain genomes for metagenomic binning, comparative biology and taxonomic classification.</title>
        <authorList>
            <person name="Goeker M."/>
        </authorList>
    </citation>
    <scope>NUCLEOTIDE SEQUENCE [LARGE SCALE GENOMIC DNA]</scope>
    <source>
        <strain evidence="4 5">DSM 27783</strain>
    </source>
</reference>
<dbReference type="PANTHER" id="PTHR21666">
    <property type="entry name" value="PEPTIDASE-RELATED"/>
    <property type="match status" value="1"/>
</dbReference>
<dbReference type="EMBL" id="RJVK01000002">
    <property type="protein sequence ID" value="ROR40091.1"/>
    <property type="molecule type" value="Genomic_DNA"/>
</dbReference>
<keyword evidence="6" id="KW-1185">Reference proteome</keyword>
<dbReference type="RefSeq" id="WP_123352475.1">
    <property type="nucleotide sequence ID" value="NZ_CP027432.2"/>
</dbReference>
<dbReference type="CDD" id="cd12797">
    <property type="entry name" value="M23_peptidase"/>
    <property type="match status" value="1"/>
</dbReference>
<reference evidence="3" key="3">
    <citation type="submission" date="2019-06" db="EMBL/GenBank/DDBJ databases">
        <title>A comparative analysis of the Nautiliaceae.</title>
        <authorList>
            <person name="Grosche A."/>
            <person name="Smedile F."/>
            <person name="Vetriani C."/>
        </authorList>
    </citation>
    <scope>NUCLEOTIDE SEQUENCE</scope>
    <source>
        <strain evidence="3">TB6</strain>
    </source>
</reference>
<keyword evidence="1" id="KW-0732">Signal</keyword>
<evidence type="ECO:0000313" key="3">
    <source>
        <dbReference type="EMBL" id="QCI27734.1"/>
    </source>
</evidence>
<evidence type="ECO:0000256" key="1">
    <source>
        <dbReference type="ARBA" id="ARBA00022729"/>
    </source>
</evidence>
<dbReference type="GO" id="GO:0004222">
    <property type="term" value="F:metalloendopeptidase activity"/>
    <property type="evidence" value="ECO:0007669"/>
    <property type="project" value="TreeGrafter"/>
</dbReference>